<dbReference type="EMBL" id="KL660461">
    <property type="protein sequence ID" value="KFA66407.1"/>
    <property type="molecule type" value="Genomic_DNA"/>
</dbReference>
<evidence type="ECO:0000256" key="4">
    <source>
        <dbReference type="ARBA" id="ARBA00022691"/>
    </source>
</evidence>
<feature type="domain" description="Polyketide synthase-like methyltransferase" evidence="6">
    <location>
        <begin position="159"/>
        <end position="403"/>
    </location>
</feature>
<evidence type="ECO:0000313" key="7">
    <source>
        <dbReference type="EMBL" id="KFA66407.1"/>
    </source>
</evidence>
<dbReference type="InterPro" id="IPR003333">
    <property type="entry name" value="CMAS"/>
</dbReference>
<keyword evidence="3" id="KW-0808">Transferase</keyword>
<evidence type="ECO:0000313" key="8">
    <source>
        <dbReference type="Proteomes" id="UP000028524"/>
    </source>
</evidence>
<dbReference type="SMART" id="SM00828">
    <property type="entry name" value="PKS_MT"/>
    <property type="match status" value="1"/>
</dbReference>
<evidence type="ECO:0000256" key="2">
    <source>
        <dbReference type="ARBA" id="ARBA00022603"/>
    </source>
</evidence>
<keyword evidence="5" id="KW-0443">Lipid metabolism</keyword>
<sequence>MEETWLQTYARTSVFTILSRIEQGRLTLVCKYLSQRDHTHVYGKASDDGLEATVVFNSPRVWDRICRGFDLGVAESYMMQELECDDLLGLFSIYIANQNVLGFSGGGWLHQLIPRLTYLLSGTSNDIVHARKNASFHYDTSNDHFASFLSPDMNYSSAFWSPDPGETLHTAQRRKVHNIIDQARITSSDHVLDIGCGWGDLAMEAVKRTGCRVTGLTLSAEQKRLAEKRVGEAGLEKQIEILLCDYRHAPRPDTGYDCVVSVEMLEHVGDKYMKQYFTSISRLLNPAGGRMVVQGITILNSVGHSNGKKSNVGAFLDRYIFPGGYLPTINQLLTCIHTGSKGTLEVDHVENIGTHYIKTLQCWRENFQSNWETIRGSFLAKNPMATEDEIEHFRRRWVYYFTYCEAGFRARLLGDYVISAVMTPDVVITGDVKY</sequence>
<dbReference type="OMA" id="FRWDELF"/>
<dbReference type="Gene3D" id="3.40.50.150">
    <property type="entry name" value="Vaccinia Virus protein VP39"/>
    <property type="match status" value="1"/>
</dbReference>
<name>A0A084QR22_STAC4</name>
<organism evidence="7 8">
    <name type="scientific">Stachybotrys chlorohalonatus (strain IBT 40285)</name>
    <dbReference type="NCBI Taxonomy" id="1283841"/>
    <lineage>
        <taxon>Eukaryota</taxon>
        <taxon>Fungi</taxon>
        <taxon>Dikarya</taxon>
        <taxon>Ascomycota</taxon>
        <taxon>Pezizomycotina</taxon>
        <taxon>Sordariomycetes</taxon>
        <taxon>Hypocreomycetidae</taxon>
        <taxon>Hypocreales</taxon>
        <taxon>Stachybotryaceae</taxon>
        <taxon>Stachybotrys</taxon>
    </lineage>
</organism>
<dbReference type="AlphaFoldDB" id="A0A084QR22"/>
<dbReference type="GO" id="GO:0008610">
    <property type="term" value="P:lipid biosynthetic process"/>
    <property type="evidence" value="ECO:0007669"/>
    <property type="project" value="InterPro"/>
</dbReference>
<proteinExistence type="inferred from homology"/>
<dbReference type="InParanoid" id="A0A084QR22"/>
<evidence type="ECO:0000259" key="6">
    <source>
        <dbReference type="SMART" id="SM00828"/>
    </source>
</evidence>
<dbReference type="InterPro" id="IPR029063">
    <property type="entry name" value="SAM-dependent_MTases_sf"/>
</dbReference>
<dbReference type="GO" id="GO:0032259">
    <property type="term" value="P:methylation"/>
    <property type="evidence" value="ECO:0007669"/>
    <property type="project" value="UniProtKB-KW"/>
</dbReference>
<keyword evidence="4" id="KW-0949">S-adenosyl-L-methionine</keyword>
<dbReference type="SUPFAM" id="SSF53335">
    <property type="entry name" value="S-adenosyl-L-methionine-dependent methyltransferases"/>
    <property type="match status" value="1"/>
</dbReference>
<evidence type="ECO:0000256" key="5">
    <source>
        <dbReference type="ARBA" id="ARBA00023098"/>
    </source>
</evidence>
<dbReference type="GO" id="GO:0008168">
    <property type="term" value="F:methyltransferase activity"/>
    <property type="evidence" value="ECO:0007669"/>
    <property type="project" value="UniProtKB-KW"/>
</dbReference>
<dbReference type="InterPro" id="IPR020803">
    <property type="entry name" value="MeTfrase_dom"/>
</dbReference>
<protein>
    <recommendedName>
        <fullName evidence="6">Polyketide synthase-like methyltransferase domain-containing protein</fullName>
    </recommendedName>
</protein>
<reference evidence="7 8" key="1">
    <citation type="journal article" date="2014" name="BMC Genomics">
        <title>Comparative genome sequencing reveals chemotype-specific gene clusters in the toxigenic black mold Stachybotrys.</title>
        <authorList>
            <person name="Semeiks J."/>
            <person name="Borek D."/>
            <person name="Otwinowski Z."/>
            <person name="Grishin N.V."/>
        </authorList>
    </citation>
    <scope>NUCLEOTIDE SEQUENCE [LARGE SCALE GENOMIC DNA]</scope>
    <source>
        <strain evidence="7 8">IBT 40285</strain>
    </source>
</reference>
<dbReference type="InterPro" id="IPR050723">
    <property type="entry name" value="CFA/CMAS"/>
</dbReference>
<keyword evidence="2" id="KW-0489">Methyltransferase</keyword>
<dbReference type="PANTHER" id="PTHR43667:SF2">
    <property type="entry name" value="FATTY ACID C-METHYL TRANSFERASE"/>
    <property type="match status" value="1"/>
</dbReference>
<dbReference type="PANTHER" id="PTHR43667">
    <property type="entry name" value="CYCLOPROPANE-FATTY-ACYL-PHOSPHOLIPID SYNTHASE"/>
    <property type="match status" value="1"/>
</dbReference>
<comment type="similarity">
    <text evidence="1">Belongs to the CFA/CMAS family.</text>
</comment>
<evidence type="ECO:0000256" key="3">
    <source>
        <dbReference type="ARBA" id="ARBA00022679"/>
    </source>
</evidence>
<dbReference type="CDD" id="cd02440">
    <property type="entry name" value="AdoMet_MTases"/>
    <property type="match status" value="1"/>
</dbReference>
<accession>A0A084QR22</accession>
<dbReference type="OrthoDB" id="8300214at2759"/>
<dbReference type="STRING" id="1283841.A0A084QR22"/>
<evidence type="ECO:0000256" key="1">
    <source>
        <dbReference type="ARBA" id="ARBA00010815"/>
    </source>
</evidence>
<dbReference type="Pfam" id="PF02353">
    <property type="entry name" value="CMAS"/>
    <property type="match status" value="1"/>
</dbReference>
<dbReference type="Proteomes" id="UP000028524">
    <property type="component" value="Unassembled WGS sequence"/>
</dbReference>
<dbReference type="PIRSF" id="PIRSF003085">
    <property type="entry name" value="CMAS"/>
    <property type="match status" value="1"/>
</dbReference>
<dbReference type="HOGENOM" id="CLU_026434_0_0_1"/>
<keyword evidence="8" id="KW-1185">Reference proteome</keyword>
<gene>
    <name evidence="7" type="ORF">S40285_01336</name>
</gene>